<dbReference type="PANTHER" id="PTHR46847">
    <property type="entry name" value="D-ALLOSE-BINDING PERIPLASMIC PROTEIN-RELATED"/>
    <property type="match status" value="1"/>
</dbReference>
<dbReference type="Gene3D" id="3.40.50.2300">
    <property type="match status" value="2"/>
</dbReference>
<sequence length="378" mass="39912">MVHIASVRVPALAGIAALMVAAAGSLAAVSPAAAAGPDLAAAQAIVDAHSKIPDFVPPGPPFDAKACMAGKKLLSIPVSSSIPFVDGIESSMAGVAKEIGFEFQQWKNQGQPTQWVQGMEFGTNNGFTAIDLMGGIIPSSLGPQVAAAKAAGVHVFASHYADTTQPRDPAAEVNLALPFNEVGKTIAAWITVKTGGKANVLIIGSEDVLPTDPYRKKIESTLDELCGDGCKHSYVNVTIPNWSTKIQTTVQSALIADPTINYIVPVYDSMSQFVLPALTITGRKDVKIATFNGTPFIIDMIQKGDVEMDVGESLGWIARSTLDGYMRKLCGLETYDTLNVPLYIFSAENAKDAGVPADFDKGYGDKHVDGFAKLWGLK</sequence>
<dbReference type="Proteomes" id="UP001241603">
    <property type="component" value="Unassembled WGS sequence"/>
</dbReference>
<evidence type="ECO:0000256" key="2">
    <source>
        <dbReference type="ARBA" id="ARBA00007639"/>
    </source>
</evidence>
<evidence type="ECO:0000259" key="5">
    <source>
        <dbReference type="Pfam" id="PF13407"/>
    </source>
</evidence>
<comment type="similarity">
    <text evidence="2">Belongs to the bacterial solute-binding protein 2 family.</text>
</comment>
<dbReference type="InterPro" id="IPR028082">
    <property type="entry name" value="Peripla_BP_I"/>
</dbReference>
<evidence type="ECO:0000256" key="3">
    <source>
        <dbReference type="ARBA" id="ARBA00022729"/>
    </source>
</evidence>
<comment type="subcellular location">
    <subcellularLocation>
        <location evidence="1">Cell envelope</location>
    </subcellularLocation>
</comment>
<evidence type="ECO:0000313" key="7">
    <source>
        <dbReference type="Proteomes" id="UP001241603"/>
    </source>
</evidence>
<proteinExistence type="inferred from homology"/>
<accession>A0ABU0H437</accession>
<protein>
    <submittedName>
        <fullName evidence="6">Ribose transport system substrate-binding protein</fullName>
    </submittedName>
</protein>
<dbReference type="EMBL" id="JAUSVO010000002">
    <property type="protein sequence ID" value="MDQ0437057.1"/>
    <property type="molecule type" value="Genomic_DNA"/>
</dbReference>
<dbReference type="Pfam" id="PF13407">
    <property type="entry name" value="Peripla_BP_4"/>
    <property type="match status" value="1"/>
</dbReference>
<feature type="chain" id="PRO_5047414371" evidence="4">
    <location>
        <begin position="28"/>
        <end position="378"/>
    </location>
</feature>
<dbReference type="SUPFAM" id="SSF53822">
    <property type="entry name" value="Periplasmic binding protein-like I"/>
    <property type="match status" value="1"/>
</dbReference>
<reference evidence="6 7" key="1">
    <citation type="submission" date="2023-07" db="EMBL/GenBank/DDBJ databases">
        <title>Genomic Encyclopedia of Type Strains, Phase IV (KMG-IV): sequencing the most valuable type-strain genomes for metagenomic binning, comparative biology and taxonomic classification.</title>
        <authorList>
            <person name="Goeker M."/>
        </authorList>
    </citation>
    <scope>NUCLEOTIDE SEQUENCE [LARGE SCALE GENOMIC DNA]</scope>
    <source>
        <strain evidence="6 7">B6-8</strain>
    </source>
</reference>
<evidence type="ECO:0000256" key="1">
    <source>
        <dbReference type="ARBA" id="ARBA00004196"/>
    </source>
</evidence>
<organism evidence="6 7">
    <name type="scientific">Kaistia dalseonensis</name>
    <dbReference type="NCBI Taxonomy" id="410840"/>
    <lineage>
        <taxon>Bacteria</taxon>
        <taxon>Pseudomonadati</taxon>
        <taxon>Pseudomonadota</taxon>
        <taxon>Alphaproteobacteria</taxon>
        <taxon>Hyphomicrobiales</taxon>
        <taxon>Kaistiaceae</taxon>
        <taxon>Kaistia</taxon>
    </lineage>
</organism>
<dbReference type="PANTHER" id="PTHR46847:SF1">
    <property type="entry name" value="D-ALLOSE-BINDING PERIPLASMIC PROTEIN-RELATED"/>
    <property type="match status" value="1"/>
</dbReference>
<feature type="domain" description="Periplasmic binding protein" evidence="5">
    <location>
        <begin position="77"/>
        <end position="323"/>
    </location>
</feature>
<evidence type="ECO:0000313" key="6">
    <source>
        <dbReference type="EMBL" id="MDQ0437057.1"/>
    </source>
</evidence>
<name>A0ABU0H437_9HYPH</name>
<keyword evidence="3 4" id="KW-0732">Signal</keyword>
<evidence type="ECO:0000256" key="4">
    <source>
        <dbReference type="SAM" id="SignalP"/>
    </source>
</evidence>
<comment type="caution">
    <text evidence="6">The sequence shown here is derived from an EMBL/GenBank/DDBJ whole genome shotgun (WGS) entry which is preliminary data.</text>
</comment>
<gene>
    <name evidence="6" type="ORF">QO014_001442</name>
</gene>
<dbReference type="InterPro" id="IPR025997">
    <property type="entry name" value="SBP_2_dom"/>
</dbReference>
<keyword evidence="7" id="KW-1185">Reference proteome</keyword>
<dbReference type="RefSeq" id="WP_266347994.1">
    <property type="nucleotide sequence ID" value="NZ_JAPKNG010000002.1"/>
</dbReference>
<feature type="signal peptide" evidence="4">
    <location>
        <begin position="1"/>
        <end position="27"/>
    </location>
</feature>